<comment type="caution">
    <text evidence="2">The sequence shown here is derived from an EMBL/GenBank/DDBJ whole genome shotgun (WGS) entry which is preliminary data.</text>
</comment>
<organism evidence="2 3">
    <name type="scientific">Corynebacterium felinum</name>
    <dbReference type="NCBI Taxonomy" id="131318"/>
    <lineage>
        <taxon>Bacteria</taxon>
        <taxon>Bacillati</taxon>
        <taxon>Actinomycetota</taxon>
        <taxon>Actinomycetes</taxon>
        <taxon>Mycobacteriales</taxon>
        <taxon>Corynebacteriaceae</taxon>
        <taxon>Corynebacterium</taxon>
    </lineage>
</organism>
<keyword evidence="3" id="KW-1185">Reference proteome</keyword>
<sequence length="53" mass="6006">MNWSSFPVRQVLLRGVHGLWELRKLDFSLPKEHESVGSHKKGRETSSTTVVSA</sequence>
<gene>
    <name evidence="2" type="ORF">J2S37_001585</name>
</gene>
<dbReference type="Proteomes" id="UP001183619">
    <property type="component" value="Unassembled WGS sequence"/>
</dbReference>
<proteinExistence type="predicted"/>
<evidence type="ECO:0000313" key="3">
    <source>
        <dbReference type="Proteomes" id="UP001183619"/>
    </source>
</evidence>
<reference evidence="2 3" key="1">
    <citation type="submission" date="2023-07" db="EMBL/GenBank/DDBJ databases">
        <title>Sequencing the genomes of 1000 actinobacteria strains.</title>
        <authorList>
            <person name="Klenk H.-P."/>
        </authorList>
    </citation>
    <scope>NUCLEOTIDE SEQUENCE [LARGE SCALE GENOMIC DNA]</scope>
    <source>
        <strain evidence="2 3">DSM 44508</strain>
    </source>
</reference>
<protein>
    <submittedName>
        <fullName evidence="2">Uncharacterized protein</fullName>
    </submittedName>
</protein>
<feature type="region of interest" description="Disordered" evidence="1">
    <location>
        <begin position="31"/>
        <end position="53"/>
    </location>
</feature>
<evidence type="ECO:0000313" key="2">
    <source>
        <dbReference type="EMBL" id="MDR7355047.1"/>
    </source>
</evidence>
<dbReference type="EMBL" id="JAVDYF010000001">
    <property type="protein sequence ID" value="MDR7355047.1"/>
    <property type="molecule type" value="Genomic_DNA"/>
</dbReference>
<evidence type="ECO:0000256" key="1">
    <source>
        <dbReference type="SAM" id="MobiDB-lite"/>
    </source>
</evidence>
<accession>A0ABU2B8V6</accession>
<name>A0ABU2B8V6_9CORY</name>